<dbReference type="Proteomes" id="UP000007798">
    <property type="component" value="Unassembled WGS sequence"/>
</dbReference>
<dbReference type="EMBL" id="CH964272">
    <property type="protein sequence ID" value="EDW84772.2"/>
    <property type="molecule type" value="Genomic_DNA"/>
</dbReference>
<dbReference type="FunCoup" id="B4NI80">
    <property type="interactions" value="1"/>
</dbReference>
<name>B4NI80_DROWI</name>
<accession>B4NI80</accession>
<organism evidence="1 2">
    <name type="scientific">Drosophila willistoni</name>
    <name type="common">Fruit fly</name>
    <dbReference type="NCBI Taxonomy" id="7260"/>
    <lineage>
        <taxon>Eukaryota</taxon>
        <taxon>Metazoa</taxon>
        <taxon>Ecdysozoa</taxon>
        <taxon>Arthropoda</taxon>
        <taxon>Hexapoda</taxon>
        <taxon>Insecta</taxon>
        <taxon>Pterygota</taxon>
        <taxon>Neoptera</taxon>
        <taxon>Endopterygota</taxon>
        <taxon>Diptera</taxon>
        <taxon>Brachycera</taxon>
        <taxon>Muscomorpha</taxon>
        <taxon>Ephydroidea</taxon>
        <taxon>Drosophilidae</taxon>
        <taxon>Drosophila</taxon>
        <taxon>Sophophora</taxon>
    </lineage>
</organism>
<dbReference type="Gene3D" id="2.40.50.140">
    <property type="entry name" value="Nucleic acid-binding proteins"/>
    <property type="match status" value="1"/>
</dbReference>
<reference evidence="1 2" key="1">
    <citation type="journal article" date="2007" name="Nature">
        <title>Evolution of genes and genomes on the Drosophila phylogeny.</title>
        <authorList>
            <consortium name="Drosophila 12 Genomes Consortium"/>
            <person name="Clark A.G."/>
            <person name="Eisen M.B."/>
            <person name="Smith D.R."/>
            <person name="Bergman C.M."/>
            <person name="Oliver B."/>
            <person name="Markow T.A."/>
            <person name="Kaufman T.C."/>
            <person name="Kellis M."/>
            <person name="Gelbart W."/>
            <person name="Iyer V.N."/>
            <person name="Pollard D.A."/>
            <person name="Sackton T.B."/>
            <person name="Larracuente A.M."/>
            <person name="Singh N.D."/>
            <person name="Abad J.P."/>
            <person name="Abt D.N."/>
            <person name="Adryan B."/>
            <person name="Aguade M."/>
            <person name="Akashi H."/>
            <person name="Anderson W.W."/>
            <person name="Aquadro C.F."/>
            <person name="Ardell D.H."/>
            <person name="Arguello R."/>
            <person name="Artieri C.G."/>
            <person name="Barbash D.A."/>
            <person name="Barker D."/>
            <person name="Barsanti P."/>
            <person name="Batterham P."/>
            <person name="Batzoglou S."/>
            <person name="Begun D."/>
            <person name="Bhutkar A."/>
            <person name="Blanco E."/>
            <person name="Bosak S.A."/>
            <person name="Bradley R.K."/>
            <person name="Brand A.D."/>
            <person name="Brent M.R."/>
            <person name="Brooks A.N."/>
            <person name="Brown R.H."/>
            <person name="Butlin R.K."/>
            <person name="Caggese C."/>
            <person name="Calvi B.R."/>
            <person name="Bernardo de Carvalho A."/>
            <person name="Caspi A."/>
            <person name="Castrezana S."/>
            <person name="Celniker S.E."/>
            <person name="Chang J.L."/>
            <person name="Chapple C."/>
            <person name="Chatterji S."/>
            <person name="Chinwalla A."/>
            <person name="Civetta A."/>
            <person name="Clifton S.W."/>
            <person name="Comeron J.M."/>
            <person name="Costello J.C."/>
            <person name="Coyne J.A."/>
            <person name="Daub J."/>
            <person name="David R.G."/>
            <person name="Delcher A.L."/>
            <person name="Delehaunty K."/>
            <person name="Do C.B."/>
            <person name="Ebling H."/>
            <person name="Edwards K."/>
            <person name="Eickbush T."/>
            <person name="Evans J.D."/>
            <person name="Filipski A."/>
            <person name="Findeiss S."/>
            <person name="Freyhult E."/>
            <person name="Fulton L."/>
            <person name="Fulton R."/>
            <person name="Garcia A.C."/>
            <person name="Gardiner A."/>
            <person name="Garfield D.A."/>
            <person name="Garvin B.E."/>
            <person name="Gibson G."/>
            <person name="Gilbert D."/>
            <person name="Gnerre S."/>
            <person name="Godfrey J."/>
            <person name="Good R."/>
            <person name="Gotea V."/>
            <person name="Gravely B."/>
            <person name="Greenberg A.J."/>
            <person name="Griffiths-Jones S."/>
            <person name="Gross S."/>
            <person name="Guigo R."/>
            <person name="Gustafson E.A."/>
            <person name="Haerty W."/>
            <person name="Hahn M.W."/>
            <person name="Halligan D.L."/>
            <person name="Halpern A.L."/>
            <person name="Halter G.M."/>
            <person name="Han M.V."/>
            <person name="Heger A."/>
            <person name="Hillier L."/>
            <person name="Hinrichs A.S."/>
            <person name="Holmes I."/>
            <person name="Hoskins R.A."/>
            <person name="Hubisz M.J."/>
            <person name="Hultmark D."/>
            <person name="Huntley M.A."/>
            <person name="Jaffe D.B."/>
            <person name="Jagadeeshan S."/>
            <person name="Jeck W.R."/>
            <person name="Johnson J."/>
            <person name="Jones C.D."/>
            <person name="Jordan W.C."/>
            <person name="Karpen G.H."/>
            <person name="Kataoka E."/>
            <person name="Keightley P.D."/>
            <person name="Kheradpour P."/>
            <person name="Kirkness E.F."/>
            <person name="Koerich L.B."/>
            <person name="Kristiansen K."/>
            <person name="Kudrna D."/>
            <person name="Kulathinal R.J."/>
            <person name="Kumar S."/>
            <person name="Kwok R."/>
            <person name="Lander E."/>
            <person name="Langley C.H."/>
            <person name="Lapoint R."/>
            <person name="Lazzaro B.P."/>
            <person name="Lee S.J."/>
            <person name="Levesque L."/>
            <person name="Li R."/>
            <person name="Lin C.F."/>
            <person name="Lin M.F."/>
            <person name="Lindblad-Toh K."/>
            <person name="Llopart A."/>
            <person name="Long M."/>
            <person name="Low L."/>
            <person name="Lozovsky E."/>
            <person name="Lu J."/>
            <person name="Luo M."/>
            <person name="Machado C.A."/>
            <person name="Makalowski W."/>
            <person name="Marzo M."/>
            <person name="Matsuda M."/>
            <person name="Matzkin L."/>
            <person name="McAllister B."/>
            <person name="McBride C.S."/>
            <person name="McKernan B."/>
            <person name="McKernan K."/>
            <person name="Mendez-Lago M."/>
            <person name="Minx P."/>
            <person name="Mollenhauer M.U."/>
            <person name="Montooth K."/>
            <person name="Mount S.M."/>
            <person name="Mu X."/>
            <person name="Myers E."/>
            <person name="Negre B."/>
            <person name="Newfeld S."/>
            <person name="Nielsen R."/>
            <person name="Noor M.A."/>
            <person name="O'Grady P."/>
            <person name="Pachter L."/>
            <person name="Papaceit M."/>
            <person name="Parisi M.J."/>
            <person name="Parisi M."/>
            <person name="Parts L."/>
            <person name="Pedersen J.S."/>
            <person name="Pesole G."/>
            <person name="Phillippy A.M."/>
            <person name="Ponting C.P."/>
            <person name="Pop M."/>
            <person name="Porcelli D."/>
            <person name="Powell J.R."/>
            <person name="Prohaska S."/>
            <person name="Pruitt K."/>
            <person name="Puig M."/>
            <person name="Quesneville H."/>
            <person name="Ram K.R."/>
            <person name="Rand D."/>
            <person name="Rasmussen M.D."/>
            <person name="Reed L.K."/>
            <person name="Reenan R."/>
            <person name="Reily A."/>
            <person name="Remington K.A."/>
            <person name="Rieger T.T."/>
            <person name="Ritchie M.G."/>
            <person name="Robin C."/>
            <person name="Rogers Y.H."/>
            <person name="Rohde C."/>
            <person name="Rozas J."/>
            <person name="Rubenfield M.J."/>
            <person name="Ruiz A."/>
            <person name="Russo S."/>
            <person name="Salzberg S.L."/>
            <person name="Sanchez-Gracia A."/>
            <person name="Saranga D.J."/>
            <person name="Sato H."/>
            <person name="Schaeffer S.W."/>
            <person name="Schatz M.C."/>
            <person name="Schlenke T."/>
            <person name="Schwartz R."/>
            <person name="Segarra C."/>
            <person name="Singh R.S."/>
            <person name="Sirot L."/>
            <person name="Sirota M."/>
            <person name="Sisneros N.B."/>
            <person name="Smith C.D."/>
            <person name="Smith T.F."/>
            <person name="Spieth J."/>
            <person name="Stage D.E."/>
            <person name="Stark A."/>
            <person name="Stephan W."/>
            <person name="Strausberg R.L."/>
            <person name="Strempel S."/>
            <person name="Sturgill D."/>
            <person name="Sutton G."/>
            <person name="Sutton G.G."/>
            <person name="Tao W."/>
            <person name="Teichmann S."/>
            <person name="Tobari Y.N."/>
            <person name="Tomimura Y."/>
            <person name="Tsolas J.M."/>
            <person name="Valente V.L."/>
            <person name="Venter E."/>
            <person name="Venter J.C."/>
            <person name="Vicario S."/>
            <person name="Vieira F.G."/>
            <person name="Vilella A.J."/>
            <person name="Villasante A."/>
            <person name="Walenz B."/>
            <person name="Wang J."/>
            <person name="Wasserman M."/>
            <person name="Watts T."/>
            <person name="Wilson D."/>
            <person name="Wilson R.K."/>
            <person name="Wing R.A."/>
            <person name="Wolfner M.F."/>
            <person name="Wong A."/>
            <person name="Wong G.K."/>
            <person name="Wu C.I."/>
            <person name="Wu G."/>
            <person name="Yamamoto D."/>
            <person name="Yang H.P."/>
            <person name="Yang S.P."/>
            <person name="Yorke J.A."/>
            <person name="Yoshida K."/>
            <person name="Zdobnov E."/>
            <person name="Zhang P."/>
            <person name="Zhang Y."/>
            <person name="Zimin A.V."/>
            <person name="Baldwin J."/>
            <person name="Abdouelleil A."/>
            <person name="Abdulkadir J."/>
            <person name="Abebe A."/>
            <person name="Abera B."/>
            <person name="Abreu J."/>
            <person name="Acer S.C."/>
            <person name="Aftuck L."/>
            <person name="Alexander A."/>
            <person name="An P."/>
            <person name="Anderson E."/>
            <person name="Anderson S."/>
            <person name="Arachi H."/>
            <person name="Azer M."/>
            <person name="Bachantsang P."/>
            <person name="Barry A."/>
            <person name="Bayul T."/>
            <person name="Berlin A."/>
            <person name="Bessette D."/>
            <person name="Bloom T."/>
            <person name="Blye J."/>
            <person name="Boguslavskiy L."/>
            <person name="Bonnet C."/>
            <person name="Boukhgalter B."/>
            <person name="Bourzgui I."/>
            <person name="Brown A."/>
            <person name="Cahill P."/>
            <person name="Channer S."/>
            <person name="Cheshatsang Y."/>
            <person name="Chuda L."/>
            <person name="Citroen M."/>
            <person name="Collymore A."/>
            <person name="Cooke P."/>
            <person name="Costello M."/>
            <person name="D'Aco K."/>
            <person name="Daza R."/>
            <person name="De Haan G."/>
            <person name="DeGray S."/>
            <person name="DeMaso C."/>
            <person name="Dhargay N."/>
            <person name="Dooley K."/>
            <person name="Dooley E."/>
            <person name="Doricent M."/>
            <person name="Dorje P."/>
            <person name="Dorjee K."/>
            <person name="Dupes A."/>
            <person name="Elong R."/>
            <person name="Falk J."/>
            <person name="Farina A."/>
            <person name="Faro S."/>
            <person name="Ferguson D."/>
            <person name="Fisher S."/>
            <person name="Foley C.D."/>
            <person name="Franke A."/>
            <person name="Friedrich D."/>
            <person name="Gadbois L."/>
            <person name="Gearin G."/>
            <person name="Gearin C.R."/>
            <person name="Giannoukos G."/>
            <person name="Goode T."/>
            <person name="Graham J."/>
            <person name="Grandbois E."/>
            <person name="Grewal S."/>
            <person name="Gyaltsen K."/>
            <person name="Hafez N."/>
            <person name="Hagos B."/>
            <person name="Hall J."/>
            <person name="Henson C."/>
            <person name="Hollinger A."/>
            <person name="Honan T."/>
            <person name="Huard M.D."/>
            <person name="Hughes L."/>
            <person name="Hurhula B."/>
            <person name="Husby M.E."/>
            <person name="Kamat A."/>
            <person name="Kanga B."/>
            <person name="Kashin S."/>
            <person name="Khazanovich D."/>
            <person name="Kisner P."/>
            <person name="Lance K."/>
            <person name="Lara M."/>
            <person name="Lee W."/>
            <person name="Lennon N."/>
            <person name="Letendre F."/>
            <person name="LeVine R."/>
            <person name="Lipovsky A."/>
            <person name="Liu X."/>
            <person name="Liu J."/>
            <person name="Liu S."/>
            <person name="Lokyitsang T."/>
            <person name="Lokyitsang Y."/>
            <person name="Lubonja R."/>
            <person name="Lui A."/>
            <person name="MacDonald P."/>
            <person name="Magnisalis V."/>
            <person name="Maru K."/>
            <person name="Matthews C."/>
            <person name="McCusker W."/>
            <person name="McDonough S."/>
            <person name="Mehta T."/>
            <person name="Meldrim J."/>
            <person name="Meneus L."/>
            <person name="Mihai O."/>
            <person name="Mihalev A."/>
            <person name="Mihova T."/>
            <person name="Mittelman R."/>
            <person name="Mlenga V."/>
            <person name="Montmayeur A."/>
            <person name="Mulrain L."/>
            <person name="Navidi A."/>
            <person name="Naylor J."/>
            <person name="Negash T."/>
            <person name="Nguyen T."/>
            <person name="Nguyen N."/>
            <person name="Nicol R."/>
            <person name="Norbu C."/>
            <person name="Norbu N."/>
            <person name="Novod N."/>
            <person name="O'Neill B."/>
            <person name="Osman S."/>
            <person name="Markiewicz E."/>
            <person name="Oyono O.L."/>
            <person name="Patti C."/>
            <person name="Phunkhang P."/>
            <person name="Pierre F."/>
            <person name="Priest M."/>
            <person name="Raghuraman S."/>
            <person name="Rege F."/>
            <person name="Reyes R."/>
            <person name="Rise C."/>
            <person name="Rogov P."/>
            <person name="Ross K."/>
            <person name="Ryan E."/>
            <person name="Settipalli S."/>
            <person name="Shea T."/>
            <person name="Sherpa N."/>
            <person name="Shi L."/>
            <person name="Shih D."/>
            <person name="Sparrow T."/>
            <person name="Spaulding J."/>
            <person name="Stalker J."/>
            <person name="Stange-Thomann N."/>
            <person name="Stavropoulos S."/>
            <person name="Stone C."/>
            <person name="Strader C."/>
            <person name="Tesfaye S."/>
            <person name="Thomson T."/>
            <person name="Thoulutsang Y."/>
            <person name="Thoulutsang D."/>
            <person name="Topham K."/>
            <person name="Topping I."/>
            <person name="Tsamla T."/>
            <person name="Vassiliev H."/>
            <person name="Vo A."/>
            <person name="Wangchuk T."/>
            <person name="Wangdi T."/>
            <person name="Weiand M."/>
            <person name="Wilkinson J."/>
            <person name="Wilson A."/>
            <person name="Yadav S."/>
            <person name="Young G."/>
            <person name="Yu Q."/>
            <person name="Zembek L."/>
            <person name="Zhong D."/>
            <person name="Zimmer A."/>
            <person name="Zwirko Z."/>
            <person name="Jaffe D.B."/>
            <person name="Alvarez P."/>
            <person name="Brockman W."/>
            <person name="Butler J."/>
            <person name="Chin C."/>
            <person name="Gnerre S."/>
            <person name="Grabherr M."/>
            <person name="Kleber M."/>
            <person name="Mauceli E."/>
            <person name="MacCallum I."/>
        </authorList>
    </citation>
    <scope>NUCLEOTIDE SEQUENCE [LARGE SCALE GENOMIC DNA]</scope>
    <source>
        <strain evidence="2">Tucson 14030-0811.24</strain>
    </source>
</reference>
<proteinExistence type="predicted"/>
<dbReference type="InterPro" id="IPR012340">
    <property type="entry name" value="NA-bd_OB-fold"/>
</dbReference>
<protein>
    <submittedName>
        <fullName evidence="1">Uncharacterized protein</fullName>
    </submittedName>
</protein>
<dbReference type="OrthoDB" id="7915056at2759"/>
<evidence type="ECO:0000313" key="2">
    <source>
        <dbReference type="Proteomes" id="UP000007798"/>
    </source>
</evidence>
<sequence>MADENQDDLEDKLDNFIICKPTSPKSENATKVLQSAGPTIHKGIPLTLSDISRSKQDPDRQHVFITGNWHFETCIVHAFVADRGSHNSRYYKYILDDGTASLEVSIPANIEKHKQIASLSEETSTLGDRITSGSLKRLLTKSNEFIDASIITPGMSILLDGRPNTFGDHPITKAVDDIVIVFPRSFDI</sequence>
<keyword evidence="2" id="KW-1185">Reference proteome</keyword>
<dbReference type="HOGENOM" id="CLU_1311269_0_0_1"/>
<evidence type="ECO:0000313" key="1">
    <source>
        <dbReference type="EMBL" id="EDW84772.2"/>
    </source>
</evidence>
<dbReference type="eggNOG" id="ENOG502TAPI">
    <property type="taxonomic scope" value="Eukaryota"/>
</dbReference>
<dbReference type="AlphaFoldDB" id="B4NI80"/>
<dbReference type="InParanoid" id="B4NI80"/>
<gene>
    <name evidence="1" type="primary">Dwil\GK14293</name>
    <name evidence="1" type="ORF">Dwil_GK14293</name>
</gene>